<proteinExistence type="predicted"/>
<feature type="region of interest" description="Disordered" evidence="1">
    <location>
        <begin position="129"/>
        <end position="149"/>
    </location>
</feature>
<comment type="caution">
    <text evidence="2">The sequence shown here is derived from an EMBL/GenBank/DDBJ whole genome shotgun (WGS) entry which is preliminary data.</text>
</comment>
<keyword evidence="3" id="KW-1185">Reference proteome</keyword>
<dbReference type="Proteomes" id="UP000828251">
    <property type="component" value="Unassembled WGS sequence"/>
</dbReference>
<feature type="non-terminal residue" evidence="2">
    <location>
        <position position="1"/>
    </location>
</feature>
<organism evidence="2 3">
    <name type="scientific">Gossypium stocksii</name>
    <dbReference type="NCBI Taxonomy" id="47602"/>
    <lineage>
        <taxon>Eukaryota</taxon>
        <taxon>Viridiplantae</taxon>
        <taxon>Streptophyta</taxon>
        <taxon>Embryophyta</taxon>
        <taxon>Tracheophyta</taxon>
        <taxon>Spermatophyta</taxon>
        <taxon>Magnoliopsida</taxon>
        <taxon>eudicotyledons</taxon>
        <taxon>Gunneridae</taxon>
        <taxon>Pentapetalae</taxon>
        <taxon>rosids</taxon>
        <taxon>malvids</taxon>
        <taxon>Malvales</taxon>
        <taxon>Malvaceae</taxon>
        <taxon>Malvoideae</taxon>
        <taxon>Gossypium</taxon>
    </lineage>
</organism>
<evidence type="ECO:0000313" key="2">
    <source>
        <dbReference type="EMBL" id="KAH1074040.1"/>
    </source>
</evidence>
<dbReference type="AlphaFoldDB" id="A0A9D3ZX13"/>
<feature type="compositionally biased region" description="Basic and acidic residues" evidence="1">
    <location>
        <begin position="129"/>
        <end position="138"/>
    </location>
</feature>
<evidence type="ECO:0000313" key="3">
    <source>
        <dbReference type="Proteomes" id="UP000828251"/>
    </source>
</evidence>
<name>A0A9D3ZX13_9ROSI</name>
<protein>
    <submittedName>
        <fullName evidence="2">Uncharacterized protein</fullName>
    </submittedName>
</protein>
<evidence type="ECO:0000256" key="1">
    <source>
        <dbReference type="SAM" id="MobiDB-lite"/>
    </source>
</evidence>
<gene>
    <name evidence="2" type="ORF">J1N35_026368</name>
</gene>
<reference evidence="2 3" key="1">
    <citation type="journal article" date="2021" name="Plant Biotechnol. J.">
        <title>Multi-omics assisted identification of the key and species-specific regulatory components of drought-tolerant mechanisms in Gossypium stocksii.</title>
        <authorList>
            <person name="Yu D."/>
            <person name="Ke L."/>
            <person name="Zhang D."/>
            <person name="Wu Y."/>
            <person name="Sun Y."/>
            <person name="Mei J."/>
            <person name="Sun J."/>
            <person name="Sun Y."/>
        </authorList>
    </citation>
    <scope>NUCLEOTIDE SEQUENCE [LARGE SCALE GENOMIC DNA]</scope>
    <source>
        <strain evidence="3">cv. E1</strain>
        <tissue evidence="2">Leaf</tissue>
    </source>
</reference>
<dbReference type="EMBL" id="JAIQCV010000008">
    <property type="protein sequence ID" value="KAH1074040.1"/>
    <property type="molecule type" value="Genomic_DNA"/>
</dbReference>
<accession>A0A9D3ZX13</accession>
<sequence>LTVDRSEPSDLRENFRNMGPHVRFGPYAQINLARIAHTTWPKIHMPVCHVHMGPHACMAHTTTLKPLHASVQYTIMLSSTTRPCLAHGHPYGQPHTCVASTVATFDFCRNSDFCISGTHMVRLRRYSNHEPSRTEESTYQHLKSVLKHD</sequence>